<comment type="caution">
    <text evidence="8">The sequence shown here is derived from an EMBL/GenBank/DDBJ whole genome shotgun (WGS) entry which is preliminary data.</text>
</comment>
<accession>A0A445ECK7</accession>
<dbReference type="InterPro" id="IPR031052">
    <property type="entry name" value="FHY3/FAR1"/>
</dbReference>
<dbReference type="InterPro" id="IPR007527">
    <property type="entry name" value="Znf_SWIM"/>
</dbReference>
<dbReference type="Pfam" id="PF04434">
    <property type="entry name" value="SWIM"/>
    <property type="match status" value="1"/>
</dbReference>
<dbReference type="EMBL" id="SDMP01000002">
    <property type="protein sequence ID" value="RYR73141.1"/>
    <property type="molecule type" value="Genomic_DNA"/>
</dbReference>
<keyword evidence="3 5" id="KW-0863">Zinc-finger</keyword>
<keyword evidence="2 6" id="KW-0479">Metal-binding</keyword>
<evidence type="ECO:0000256" key="1">
    <source>
        <dbReference type="ARBA" id="ARBA00005889"/>
    </source>
</evidence>
<evidence type="ECO:0000313" key="8">
    <source>
        <dbReference type="EMBL" id="RYR73141.1"/>
    </source>
</evidence>
<organism evidence="8 9">
    <name type="scientific">Arachis hypogaea</name>
    <name type="common">Peanut</name>
    <dbReference type="NCBI Taxonomy" id="3818"/>
    <lineage>
        <taxon>Eukaryota</taxon>
        <taxon>Viridiplantae</taxon>
        <taxon>Streptophyta</taxon>
        <taxon>Embryophyta</taxon>
        <taxon>Tracheophyta</taxon>
        <taxon>Spermatophyta</taxon>
        <taxon>Magnoliopsida</taxon>
        <taxon>eudicotyledons</taxon>
        <taxon>Gunneridae</taxon>
        <taxon>Pentapetalae</taxon>
        <taxon>rosids</taxon>
        <taxon>fabids</taxon>
        <taxon>Fabales</taxon>
        <taxon>Fabaceae</taxon>
        <taxon>Papilionoideae</taxon>
        <taxon>50 kb inversion clade</taxon>
        <taxon>dalbergioids sensu lato</taxon>
        <taxon>Dalbergieae</taxon>
        <taxon>Pterocarpus clade</taxon>
        <taxon>Arachis</taxon>
    </lineage>
</organism>
<name>A0A445ECK7_ARAHY</name>
<keyword evidence="6" id="KW-0539">Nucleus</keyword>
<dbReference type="PANTHER" id="PTHR31669">
    <property type="entry name" value="PROTEIN FAR1-RELATED SEQUENCE 10-RELATED"/>
    <property type="match status" value="1"/>
</dbReference>
<proteinExistence type="inferred from homology"/>
<evidence type="ECO:0000256" key="2">
    <source>
        <dbReference type="ARBA" id="ARBA00022723"/>
    </source>
</evidence>
<evidence type="ECO:0000313" key="9">
    <source>
        <dbReference type="Proteomes" id="UP000289738"/>
    </source>
</evidence>
<evidence type="ECO:0000256" key="4">
    <source>
        <dbReference type="ARBA" id="ARBA00022833"/>
    </source>
</evidence>
<dbReference type="GO" id="GO:0008270">
    <property type="term" value="F:zinc ion binding"/>
    <property type="evidence" value="ECO:0007669"/>
    <property type="project" value="UniProtKB-UniRule"/>
</dbReference>
<dbReference type="Proteomes" id="UP000289738">
    <property type="component" value="Chromosome A02"/>
</dbReference>
<reference evidence="8 9" key="1">
    <citation type="submission" date="2019-01" db="EMBL/GenBank/DDBJ databases">
        <title>Sequencing of cultivated peanut Arachis hypogaea provides insights into genome evolution and oil improvement.</title>
        <authorList>
            <person name="Chen X."/>
        </authorList>
    </citation>
    <scope>NUCLEOTIDE SEQUENCE [LARGE SCALE GENOMIC DNA]</scope>
    <source>
        <strain evidence="9">cv. Fuhuasheng</strain>
        <tissue evidence="8">Leaves</tissue>
    </source>
</reference>
<sequence length="355" mass="40905">MLFRTLLEKKHLIETGIIITKDSVVENKWLSSNSGFEYRHLWILIYLYHHFWAGMRSTQRSESMHVNGITRSTESAQGFTAYEFLEHVSNSKFNKFVVTYDAISCEVKCQCLLFESRGILCRHCLSALSFKQVDKVVPRYILECWSKNVKRTHTHIKSSHNEPLLEPRSRRFDDLIFWSHNICEFELTAILRHTYNNVIADMEEHKAKSPPRLRIRENLKNILGSNTEKQIVKASKKKKKKLVSELNLLDEIQYNKTELLREIFYELGQGYEIFCSENLQSTTISVLNLSRKLRVGCTLSKFCCRSFFLTYPNATSTSTSITLTKFVISLVSNGLGSIIVASVLGGLMPRSNDGP</sequence>
<evidence type="ECO:0000256" key="3">
    <source>
        <dbReference type="ARBA" id="ARBA00022771"/>
    </source>
</evidence>
<evidence type="ECO:0000256" key="5">
    <source>
        <dbReference type="PROSITE-ProRule" id="PRU00325"/>
    </source>
</evidence>
<dbReference type="PANTHER" id="PTHR31669:SF283">
    <property type="entry name" value="PROTEIN FAR1-RELATED SEQUENCE"/>
    <property type="match status" value="1"/>
</dbReference>
<protein>
    <recommendedName>
        <fullName evidence="6">Protein FAR1-RELATED SEQUENCE</fullName>
    </recommendedName>
</protein>
<dbReference type="GO" id="GO:0005634">
    <property type="term" value="C:nucleus"/>
    <property type="evidence" value="ECO:0007669"/>
    <property type="project" value="UniProtKB-SubCell"/>
</dbReference>
<keyword evidence="4 6" id="KW-0862">Zinc</keyword>
<dbReference type="InterPro" id="IPR006564">
    <property type="entry name" value="Znf_PMZ"/>
</dbReference>
<dbReference type="AlphaFoldDB" id="A0A445ECK7"/>
<comment type="function">
    <text evidence="6">Putative transcription activator involved in regulating light control of development.</text>
</comment>
<feature type="domain" description="SWIM-type" evidence="7">
    <location>
        <begin position="96"/>
        <end position="132"/>
    </location>
</feature>
<gene>
    <name evidence="8" type="ORF">Ahy_A02g007471</name>
</gene>
<dbReference type="SMART" id="SM00575">
    <property type="entry name" value="ZnF_PMZ"/>
    <property type="match status" value="1"/>
</dbReference>
<keyword evidence="9" id="KW-1185">Reference proteome</keyword>
<evidence type="ECO:0000259" key="7">
    <source>
        <dbReference type="PROSITE" id="PS50966"/>
    </source>
</evidence>
<comment type="subcellular location">
    <subcellularLocation>
        <location evidence="6">Nucleus</location>
    </subcellularLocation>
</comment>
<dbReference type="GO" id="GO:0006355">
    <property type="term" value="P:regulation of DNA-templated transcription"/>
    <property type="evidence" value="ECO:0007669"/>
    <property type="project" value="UniProtKB-UniRule"/>
</dbReference>
<evidence type="ECO:0000256" key="6">
    <source>
        <dbReference type="RuleBase" id="RU367018"/>
    </source>
</evidence>
<dbReference type="PROSITE" id="PS50966">
    <property type="entry name" value="ZF_SWIM"/>
    <property type="match status" value="1"/>
</dbReference>
<comment type="similarity">
    <text evidence="1 6">Belongs to the FHY3/FAR1 family.</text>
</comment>